<dbReference type="InterPro" id="IPR019314">
    <property type="entry name" value="BORCS6"/>
</dbReference>
<organism evidence="2 3">
    <name type="scientific">Jimgerdemannia flammicorona</name>
    <dbReference type="NCBI Taxonomy" id="994334"/>
    <lineage>
        <taxon>Eukaryota</taxon>
        <taxon>Fungi</taxon>
        <taxon>Fungi incertae sedis</taxon>
        <taxon>Mucoromycota</taxon>
        <taxon>Mucoromycotina</taxon>
        <taxon>Endogonomycetes</taxon>
        <taxon>Endogonales</taxon>
        <taxon>Endogonaceae</taxon>
        <taxon>Jimgerdemannia</taxon>
    </lineage>
</organism>
<reference evidence="2 3" key="1">
    <citation type="journal article" date="2018" name="New Phytol.">
        <title>Phylogenomics of Endogonaceae and evolution of mycorrhizas within Mucoromycota.</title>
        <authorList>
            <person name="Chang Y."/>
            <person name="Desiro A."/>
            <person name="Na H."/>
            <person name="Sandor L."/>
            <person name="Lipzen A."/>
            <person name="Clum A."/>
            <person name="Barry K."/>
            <person name="Grigoriev I.V."/>
            <person name="Martin F.M."/>
            <person name="Stajich J.E."/>
            <person name="Smith M.E."/>
            <person name="Bonito G."/>
            <person name="Spatafora J.W."/>
        </authorList>
    </citation>
    <scope>NUCLEOTIDE SEQUENCE [LARGE SCALE GENOMIC DNA]</scope>
    <source>
        <strain evidence="2 3">AD002</strain>
    </source>
</reference>
<dbReference type="AlphaFoldDB" id="A0A433Q5K5"/>
<dbReference type="GO" id="GO:0099078">
    <property type="term" value="C:BORC complex"/>
    <property type="evidence" value="ECO:0007669"/>
    <property type="project" value="TreeGrafter"/>
</dbReference>
<feature type="domain" description="BLOC-1-related complex subunit 6 C-terminal helix" evidence="1">
    <location>
        <begin position="17"/>
        <end position="104"/>
    </location>
</feature>
<evidence type="ECO:0000259" key="1">
    <source>
        <dbReference type="Pfam" id="PF10157"/>
    </source>
</evidence>
<dbReference type="Proteomes" id="UP000274822">
    <property type="component" value="Unassembled WGS sequence"/>
</dbReference>
<dbReference type="InterPro" id="IPR046465">
    <property type="entry name" value="BORCS6_C"/>
</dbReference>
<dbReference type="PANTHER" id="PTHR13440">
    <property type="entry name" value="BLOC-1 RELATED COMPLEX SUBUNIT 6"/>
    <property type="match status" value="1"/>
</dbReference>
<evidence type="ECO:0000313" key="3">
    <source>
        <dbReference type="Proteomes" id="UP000274822"/>
    </source>
</evidence>
<evidence type="ECO:0000313" key="2">
    <source>
        <dbReference type="EMBL" id="RUS25055.1"/>
    </source>
</evidence>
<gene>
    <name evidence="2" type="ORF">BC938DRAFT_472694</name>
</gene>
<dbReference type="Pfam" id="PF10157">
    <property type="entry name" value="BORCS6"/>
    <property type="match status" value="1"/>
</dbReference>
<accession>A0A433Q5K5</accession>
<comment type="caution">
    <text evidence="2">The sequence shown here is derived from an EMBL/GenBank/DDBJ whole genome shotgun (WGS) entry which is preliminary data.</text>
</comment>
<dbReference type="PANTHER" id="PTHR13440:SF7">
    <property type="entry name" value="BLOC-1 RELATED COMPLEX SUBUNIT 6"/>
    <property type="match status" value="1"/>
</dbReference>
<dbReference type="GO" id="GO:0032418">
    <property type="term" value="P:lysosome localization"/>
    <property type="evidence" value="ECO:0007669"/>
    <property type="project" value="TreeGrafter"/>
</dbReference>
<proteinExistence type="predicted"/>
<sequence length="115" mass="12921">MMSDAVEQRQPEGNALSIDQTLLEDLESRALDVSANLDNVLSHLQTQMFEFSRLTLESISVYKLTSDNLTGTLDDCTKRTLELITQCDELDKDFAPLYALAAQIPWTFCSKLCGR</sequence>
<keyword evidence="3" id="KW-1185">Reference proteome</keyword>
<protein>
    <recommendedName>
        <fullName evidence="1">BLOC-1-related complex subunit 6 C-terminal helix domain-containing protein</fullName>
    </recommendedName>
</protein>
<dbReference type="EMBL" id="RBNJ01014104">
    <property type="protein sequence ID" value="RUS25055.1"/>
    <property type="molecule type" value="Genomic_DNA"/>
</dbReference>
<name>A0A433Q5K5_9FUNG</name>